<organism evidence="1 2">
    <name type="scientific">Clostridium butyricum</name>
    <dbReference type="NCBI Taxonomy" id="1492"/>
    <lineage>
        <taxon>Bacteria</taxon>
        <taxon>Bacillati</taxon>
        <taxon>Bacillota</taxon>
        <taxon>Clostridia</taxon>
        <taxon>Eubacteriales</taxon>
        <taxon>Clostridiaceae</taxon>
        <taxon>Clostridium</taxon>
    </lineage>
</organism>
<dbReference type="RefSeq" id="WP_051119339.1">
    <property type="nucleotide sequence ID" value="NZ_AP019717.1"/>
</dbReference>
<dbReference type="GeneID" id="92946596"/>
<dbReference type="Proteomes" id="UP000515243">
    <property type="component" value="Chromosome 2"/>
</dbReference>
<sequence>MKMKIIEINLRYKYFHESEMTDIINRESHYEKDIKIILNRIYKNLKASKQIIKVIKFMIIEGMTSEEIGGFIKEKVKRLSEFGFRSIVKSVDNMRKHYVIWGFKGYSLEEIDKKIMA</sequence>
<accession>A0AAP9UGM8</accession>
<dbReference type="EMBL" id="CP040627">
    <property type="protein sequence ID" value="QMW93281.1"/>
    <property type="molecule type" value="Genomic_DNA"/>
</dbReference>
<evidence type="ECO:0000313" key="2">
    <source>
        <dbReference type="Proteomes" id="UP000515243"/>
    </source>
</evidence>
<protein>
    <submittedName>
        <fullName evidence="1">Uncharacterized protein</fullName>
    </submittedName>
</protein>
<dbReference type="AlphaFoldDB" id="A0AAP9UGM8"/>
<reference evidence="1 2" key="1">
    <citation type="submission" date="2019-05" db="EMBL/GenBank/DDBJ databases">
        <authorList>
            <person name="Schori C."/>
            <person name="Ahrens C."/>
        </authorList>
    </citation>
    <scope>NUCLEOTIDE SEQUENCE [LARGE SCALE GENOMIC DNA]</scope>
    <source>
        <strain evidence="1 2">DSM 10702</strain>
    </source>
</reference>
<evidence type="ECO:0000313" key="1">
    <source>
        <dbReference type="EMBL" id="QMW93281.1"/>
    </source>
</evidence>
<proteinExistence type="predicted"/>
<name>A0AAP9UGM8_CLOBU</name>
<gene>
    <name evidence="1" type="ORF">FF104_20460</name>
</gene>